<dbReference type="RefSeq" id="WP_406769663.1">
    <property type="nucleotide sequence ID" value="NZ_JBJHZZ010000005.1"/>
</dbReference>
<feature type="transmembrane region" description="Helical" evidence="1">
    <location>
        <begin position="95"/>
        <end position="115"/>
    </location>
</feature>
<feature type="transmembrane region" description="Helical" evidence="1">
    <location>
        <begin position="161"/>
        <end position="179"/>
    </location>
</feature>
<name>A0ABW8T3T1_9CLOT</name>
<proteinExistence type="predicted"/>
<evidence type="ECO:0000313" key="3">
    <source>
        <dbReference type="Proteomes" id="UP001623591"/>
    </source>
</evidence>
<feature type="transmembrane region" description="Helical" evidence="1">
    <location>
        <begin position="135"/>
        <end position="155"/>
    </location>
</feature>
<evidence type="ECO:0000313" key="2">
    <source>
        <dbReference type="EMBL" id="MFL0247206.1"/>
    </source>
</evidence>
<reference evidence="2 3" key="1">
    <citation type="submission" date="2024-11" db="EMBL/GenBank/DDBJ databases">
        <authorList>
            <person name="Heng Y.C."/>
            <person name="Lim A.C.H."/>
            <person name="Lee J.K.Y."/>
            <person name="Kittelmann S."/>
        </authorList>
    </citation>
    <scope>NUCLEOTIDE SEQUENCE [LARGE SCALE GENOMIC DNA]</scope>
    <source>
        <strain evidence="2 3">WILCCON 0185</strain>
    </source>
</reference>
<keyword evidence="1" id="KW-0472">Membrane</keyword>
<comment type="caution">
    <text evidence="2">The sequence shown here is derived from an EMBL/GenBank/DDBJ whole genome shotgun (WGS) entry which is preliminary data.</text>
</comment>
<organism evidence="2 3">
    <name type="scientific">Candidatus Clostridium stratigraminis</name>
    <dbReference type="NCBI Taxonomy" id="3381661"/>
    <lineage>
        <taxon>Bacteria</taxon>
        <taxon>Bacillati</taxon>
        <taxon>Bacillota</taxon>
        <taxon>Clostridia</taxon>
        <taxon>Eubacteriales</taxon>
        <taxon>Clostridiaceae</taxon>
        <taxon>Clostridium</taxon>
    </lineage>
</organism>
<evidence type="ECO:0000256" key="1">
    <source>
        <dbReference type="SAM" id="Phobius"/>
    </source>
</evidence>
<keyword evidence="3" id="KW-1185">Reference proteome</keyword>
<feature type="transmembrane region" description="Helical" evidence="1">
    <location>
        <begin position="61"/>
        <end position="89"/>
    </location>
</feature>
<gene>
    <name evidence="2" type="ORF">ACJDUG_09495</name>
</gene>
<accession>A0ABW8T3T1</accession>
<dbReference type="Proteomes" id="UP001623591">
    <property type="component" value="Unassembled WGS sequence"/>
</dbReference>
<sequence>MLIPGFIITILTFPGVIVHEIAHQLFCRLCRVAVLDVCYVRVGNPAGYVIHERPKSSVQQIMIGIGPFLINTILGALIALPAAIPILYFGDKFTGTNILDFFLIWLGVSIAMHSFPSTGDAQSLWKTVKDKETPILTKILGTPIVFLIYIGAMGSVVWLDLFYGIAVATFIPNLIIRIIA</sequence>
<dbReference type="EMBL" id="JBJHZZ010000005">
    <property type="protein sequence ID" value="MFL0247206.1"/>
    <property type="molecule type" value="Genomic_DNA"/>
</dbReference>
<protein>
    <submittedName>
        <fullName evidence="2">DUF3267 domain-containing protein</fullName>
    </submittedName>
</protein>
<keyword evidence="1" id="KW-0812">Transmembrane</keyword>
<keyword evidence="1" id="KW-1133">Transmembrane helix</keyword>